<dbReference type="EMBL" id="KV429117">
    <property type="protein sequence ID" value="KZT64842.1"/>
    <property type="molecule type" value="Genomic_DNA"/>
</dbReference>
<sequence>MPNTPEPTTSLNDLTRQIAELTAQQAEAQWLLNERRQEEARREAEEQKRVEAEAQRQEAERQETEEREKGLAAAHAEKRKTVDELEEEEVRYARVPCEPCKKKGERCAFALSGRAKACEGCRVSKAKCRGAEGIPEKQRQKKRARTEAEKPASPVVLKKMGVQGGVPVAGPSGSGGHIWLRAPEEEMTDKELMMELLLEVQGLQHEYWKEAAARQALERRLKEERLAWKEDPIYRDALLTAYFREVVADWEAEESENPDLEPYQLSEEEGKGDEE</sequence>
<accession>A0A165LTV4</accession>
<evidence type="ECO:0000313" key="2">
    <source>
        <dbReference type="EMBL" id="KZT64842.1"/>
    </source>
</evidence>
<dbReference type="Proteomes" id="UP000076727">
    <property type="component" value="Unassembled WGS sequence"/>
</dbReference>
<name>A0A165LTV4_9APHY</name>
<feature type="region of interest" description="Disordered" evidence="1">
    <location>
        <begin position="253"/>
        <end position="275"/>
    </location>
</feature>
<feature type="compositionally biased region" description="Basic and acidic residues" evidence="1">
    <location>
        <begin position="35"/>
        <end position="83"/>
    </location>
</feature>
<proteinExistence type="predicted"/>
<feature type="compositionally biased region" description="Acidic residues" evidence="1">
    <location>
        <begin position="266"/>
        <end position="275"/>
    </location>
</feature>
<evidence type="ECO:0000313" key="3">
    <source>
        <dbReference type="Proteomes" id="UP000076727"/>
    </source>
</evidence>
<reference evidence="2 3" key="1">
    <citation type="journal article" date="2016" name="Mol. Biol. Evol.">
        <title>Comparative Genomics of Early-Diverging Mushroom-Forming Fungi Provides Insights into the Origins of Lignocellulose Decay Capabilities.</title>
        <authorList>
            <person name="Nagy L.G."/>
            <person name="Riley R."/>
            <person name="Tritt A."/>
            <person name="Adam C."/>
            <person name="Daum C."/>
            <person name="Floudas D."/>
            <person name="Sun H."/>
            <person name="Yadav J.S."/>
            <person name="Pangilinan J."/>
            <person name="Larsson K.H."/>
            <person name="Matsuura K."/>
            <person name="Barry K."/>
            <person name="Labutti K."/>
            <person name="Kuo R."/>
            <person name="Ohm R.A."/>
            <person name="Bhattacharya S.S."/>
            <person name="Shirouzu T."/>
            <person name="Yoshinaga Y."/>
            <person name="Martin F.M."/>
            <person name="Grigoriev I.V."/>
            <person name="Hibbett D.S."/>
        </authorList>
    </citation>
    <scope>NUCLEOTIDE SEQUENCE [LARGE SCALE GENOMIC DNA]</scope>
    <source>
        <strain evidence="2 3">L-15889</strain>
    </source>
</reference>
<dbReference type="OrthoDB" id="2762409at2759"/>
<keyword evidence="3" id="KW-1185">Reference proteome</keyword>
<protein>
    <submittedName>
        <fullName evidence="2">Uncharacterized protein</fullName>
    </submittedName>
</protein>
<feature type="region of interest" description="Disordered" evidence="1">
    <location>
        <begin position="35"/>
        <end position="88"/>
    </location>
</feature>
<evidence type="ECO:0000256" key="1">
    <source>
        <dbReference type="SAM" id="MobiDB-lite"/>
    </source>
</evidence>
<organism evidence="2 3">
    <name type="scientific">Daedalea quercina L-15889</name>
    <dbReference type="NCBI Taxonomy" id="1314783"/>
    <lineage>
        <taxon>Eukaryota</taxon>
        <taxon>Fungi</taxon>
        <taxon>Dikarya</taxon>
        <taxon>Basidiomycota</taxon>
        <taxon>Agaricomycotina</taxon>
        <taxon>Agaricomycetes</taxon>
        <taxon>Polyporales</taxon>
        <taxon>Fomitopsis</taxon>
    </lineage>
</organism>
<gene>
    <name evidence="2" type="ORF">DAEQUDRAFT_769345</name>
</gene>
<dbReference type="AlphaFoldDB" id="A0A165LTV4"/>